<evidence type="ECO:0000313" key="2">
    <source>
        <dbReference type="Proteomes" id="UP000287533"/>
    </source>
</evidence>
<dbReference type="Proteomes" id="UP000287533">
    <property type="component" value="Unassembled WGS sequence"/>
</dbReference>
<proteinExistence type="predicted"/>
<dbReference type="RefSeq" id="WP_125980419.1">
    <property type="nucleotide sequence ID" value="NZ_QXGL01000002.1"/>
</dbReference>
<dbReference type="EMBL" id="QXGL01000002">
    <property type="protein sequence ID" value="RSX53671.1"/>
    <property type="molecule type" value="Genomic_DNA"/>
</dbReference>
<organism evidence="1 2">
    <name type="scientific">Bifidobacterium goeldii</name>
    <dbReference type="NCBI Taxonomy" id="2306975"/>
    <lineage>
        <taxon>Bacteria</taxon>
        <taxon>Bacillati</taxon>
        <taxon>Actinomycetota</taxon>
        <taxon>Actinomycetes</taxon>
        <taxon>Bifidobacteriales</taxon>
        <taxon>Bifidobacteriaceae</taxon>
        <taxon>Bifidobacterium</taxon>
    </lineage>
</organism>
<dbReference type="AlphaFoldDB" id="A0A430FLQ1"/>
<comment type="caution">
    <text evidence="1">The sequence shown here is derived from an EMBL/GenBank/DDBJ whole genome shotgun (WGS) entry which is preliminary data.</text>
</comment>
<sequence length="303" mass="33687">MHVLEQYTHGKHGDPALNEDGLFVGDTYAAVVDGVTSKSTANIWHPTPGVVAHTIALQAIERADADARNATVIMRDMQQRIDSALRAQYNMLASAAQSAMSTAALTTAQSATSDQQQFDEAYFRAHPNDRLQLNAVIYSAQTHEIWLFGDCQAMVNGQAIPTLKRVDALLGELRSFAWQALELQGDDHHRDQAASDPARELILPFLRLQSNFANQRGNYGYFVFDGFTDLDYPIRTIRVSPNDDIVLASDGYPQLHPTLADSETALADLRKHDPHLVHEFKTTKGFQPNLDSFDDRTFLHLIA</sequence>
<protein>
    <recommendedName>
        <fullName evidence="3">Protein phosphatase 2C</fullName>
    </recommendedName>
</protein>
<keyword evidence="2" id="KW-1185">Reference proteome</keyword>
<name>A0A430FLQ1_9BIFI</name>
<gene>
    <name evidence="1" type="ORF">D2E25_0994</name>
</gene>
<evidence type="ECO:0000313" key="1">
    <source>
        <dbReference type="EMBL" id="RSX53671.1"/>
    </source>
</evidence>
<dbReference type="Gene3D" id="3.60.40.10">
    <property type="entry name" value="PPM-type phosphatase domain"/>
    <property type="match status" value="1"/>
</dbReference>
<dbReference type="InterPro" id="IPR036457">
    <property type="entry name" value="PPM-type-like_dom_sf"/>
</dbReference>
<reference evidence="1 2" key="1">
    <citation type="submission" date="2018-09" db="EMBL/GenBank/DDBJ databases">
        <title>Characterization of the phylogenetic diversity of five novel species belonging to the genus Bifidobacterium.</title>
        <authorList>
            <person name="Lugli G.A."/>
            <person name="Duranti S."/>
            <person name="Milani C."/>
        </authorList>
    </citation>
    <scope>NUCLEOTIDE SEQUENCE [LARGE SCALE GENOMIC DNA]</scope>
    <source>
        <strain evidence="1 2">2034B</strain>
    </source>
</reference>
<accession>A0A430FLQ1</accession>
<evidence type="ECO:0008006" key="3">
    <source>
        <dbReference type="Google" id="ProtNLM"/>
    </source>
</evidence>
<dbReference type="OrthoDB" id="508128at2"/>